<dbReference type="SUPFAM" id="SSF50475">
    <property type="entry name" value="FMN-binding split barrel"/>
    <property type="match status" value="1"/>
</dbReference>
<dbReference type="STRING" id="588898.BB347_01520"/>
<dbReference type="AlphaFoldDB" id="A0A1N6ZBZ1"/>
<name>A0A1N6ZBZ1_9EURY</name>
<evidence type="ECO:0000313" key="3">
    <source>
        <dbReference type="Proteomes" id="UP000185687"/>
    </source>
</evidence>
<dbReference type="InterPro" id="IPR024747">
    <property type="entry name" value="Pyridox_Oxase-rel"/>
</dbReference>
<gene>
    <name evidence="2" type="ORF">SAMN05421809_0752</name>
</gene>
<sequence length="158" mass="17149">MSALAVVAVAPPRKPLFPDSVGFTVVTVSEEIERLLEGEVLMAHLATSVDDRPHVAPVWYRYLADDEVVEIVTTGRKLSNIEANPRVALSIQSDDGGEPQWMVTLRGSAGVVDDDEATTTARRAINEKYGAEPDAYDENTLVRIDIASASSQTYSDES</sequence>
<reference evidence="2 3" key="1">
    <citation type="submission" date="2017-01" db="EMBL/GenBank/DDBJ databases">
        <authorList>
            <person name="Mah S.A."/>
            <person name="Swanson W.J."/>
            <person name="Moy G.W."/>
            <person name="Vacquier V.D."/>
        </authorList>
    </citation>
    <scope>NUCLEOTIDE SEQUENCE [LARGE SCALE GENOMIC DNA]</scope>
    <source>
        <strain evidence="2 3">CGMCC 1.8909</strain>
    </source>
</reference>
<protein>
    <submittedName>
        <fullName evidence="2">Pyridoxamine 5'-phosphate oxidase</fullName>
    </submittedName>
</protein>
<dbReference type="Proteomes" id="UP000185687">
    <property type="component" value="Unassembled WGS sequence"/>
</dbReference>
<dbReference type="GO" id="GO:0016627">
    <property type="term" value="F:oxidoreductase activity, acting on the CH-CH group of donors"/>
    <property type="evidence" value="ECO:0007669"/>
    <property type="project" value="TreeGrafter"/>
</dbReference>
<dbReference type="GO" id="GO:0070967">
    <property type="term" value="F:coenzyme F420 binding"/>
    <property type="evidence" value="ECO:0007669"/>
    <property type="project" value="TreeGrafter"/>
</dbReference>
<dbReference type="Gene3D" id="2.30.110.10">
    <property type="entry name" value="Electron Transport, Fmn-binding Protein, Chain A"/>
    <property type="match status" value="1"/>
</dbReference>
<dbReference type="InterPro" id="IPR012349">
    <property type="entry name" value="Split_barrel_FMN-bd"/>
</dbReference>
<dbReference type="InterPro" id="IPR052019">
    <property type="entry name" value="F420H2_bilvrd_red/Heme_oxyg"/>
</dbReference>
<dbReference type="Pfam" id="PF12900">
    <property type="entry name" value="Pyridox_ox_2"/>
    <property type="match status" value="1"/>
</dbReference>
<accession>A0A1N6ZBZ1</accession>
<evidence type="ECO:0000256" key="1">
    <source>
        <dbReference type="ARBA" id="ARBA00023002"/>
    </source>
</evidence>
<dbReference type="EMBL" id="FTNP01000001">
    <property type="protein sequence ID" value="SIR24299.1"/>
    <property type="molecule type" value="Genomic_DNA"/>
</dbReference>
<organism evidence="2 3">
    <name type="scientific">Natronorubrum daqingense</name>
    <dbReference type="NCBI Taxonomy" id="588898"/>
    <lineage>
        <taxon>Archaea</taxon>
        <taxon>Methanobacteriati</taxon>
        <taxon>Methanobacteriota</taxon>
        <taxon>Stenosarchaea group</taxon>
        <taxon>Halobacteria</taxon>
        <taxon>Halobacteriales</taxon>
        <taxon>Natrialbaceae</taxon>
        <taxon>Natronorubrum</taxon>
    </lineage>
</organism>
<dbReference type="PANTHER" id="PTHR35176">
    <property type="entry name" value="HEME OXYGENASE HI_0854-RELATED"/>
    <property type="match status" value="1"/>
</dbReference>
<evidence type="ECO:0000313" key="2">
    <source>
        <dbReference type="EMBL" id="SIR24299.1"/>
    </source>
</evidence>
<keyword evidence="3" id="KW-1185">Reference proteome</keyword>
<dbReference type="PANTHER" id="PTHR35176:SF6">
    <property type="entry name" value="HEME OXYGENASE HI_0854-RELATED"/>
    <property type="match status" value="1"/>
</dbReference>
<proteinExistence type="predicted"/>
<keyword evidence="1" id="KW-0560">Oxidoreductase</keyword>
<dbReference type="GO" id="GO:0005829">
    <property type="term" value="C:cytosol"/>
    <property type="evidence" value="ECO:0007669"/>
    <property type="project" value="TreeGrafter"/>
</dbReference>